<evidence type="ECO:0000313" key="2">
    <source>
        <dbReference type="EMBL" id="CAD6951705.1"/>
    </source>
</evidence>
<sequence>MLGMHPSAFRALERMLRNAGLADSKYMSAREKLGIFLYMSRYGGTTRLAADTFGRSPNTIARPQDHKELYNRRHAGARSVVERAFGVIQARFKVLKTGIQFSTEAQAALPLPLCTTSSAASITTTFRNRWKSSRTKW</sequence>
<proteinExistence type="predicted"/>
<dbReference type="Proteomes" id="UP000836402">
    <property type="component" value="Unassembled WGS sequence"/>
</dbReference>
<accession>A0ABN7J4G2</accession>
<reference evidence="2" key="1">
    <citation type="submission" date="2020-10" db="EMBL/GenBank/DDBJ databases">
        <authorList>
            <person name="Sedaghatjoo S."/>
        </authorList>
    </citation>
    <scope>NUCLEOTIDE SEQUENCE</scope>
    <source>
        <strain evidence="2">AZH3</strain>
    </source>
</reference>
<organism evidence="2 3">
    <name type="scientific">Tilletia caries</name>
    <name type="common">wheat bunt fungus</name>
    <dbReference type="NCBI Taxonomy" id="13290"/>
    <lineage>
        <taxon>Eukaryota</taxon>
        <taxon>Fungi</taxon>
        <taxon>Dikarya</taxon>
        <taxon>Basidiomycota</taxon>
        <taxon>Ustilaginomycotina</taxon>
        <taxon>Exobasidiomycetes</taxon>
        <taxon>Tilletiales</taxon>
        <taxon>Tilletiaceae</taxon>
        <taxon>Tilletia</taxon>
    </lineage>
</organism>
<dbReference type="EMBL" id="CAJHJG010005652">
    <property type="protein sequence ID" value="CAD6951705.1"/>
    <property type="molecule type" value="Genomic_DNA"/>
</dbReference>
<gene>
    <name evidence="2" type="ORF">JKIAZH3_G762</name>
</gene>
<feature type="domain" description="DUF8040" evidence="1">
    <location>
        <begin position="1"/>
        <end position="62"/>
    </location>
</feature>
<comment type="caution">
    <text evidence="2">The sequence shown here is derived from an EMBL/GenBank/DDBJ whole genome shotgun (WGS) entry which is preliminary data.</text>
</comment>
<protein>
    <recommendedName>
        <fullName evidence="1">DUF8040 domain-containing protein</fullName>
    </recommendedName>
</protein>
<dbReference type="Pfam" id="PF26138">
    <property type="entry name" value="DUF8040"/>
    <property type="match status" value="1"/>
</dbReference>
<name>A0ABN7J4G2_9BASI</name>
<evidence type="ECO:0000313" key="3">
    <source>
        <dbReference type="Proteomes" id="UP000836402"/>
    </source>
</evidence>
<evidence type="ECO:0000259" key="1">
    <source>
        <dbReference type="Pfam" id="PF26138"/>
    </source>
</evidence>
<dbReference type="InterPro" id="IPR058353">
    <property type="entry name" value="DUF8040"/>
</dbReference>
<keyword evidence="3" id="KW-1185">Reference proteome</keyword>